<keyword evidence="1" id="KW-0472">Membrane</keyword>
<keyword evidence="1" id="KW-1133">Transmembrane helix</keyword>
<feature type="transmembrane region" description="Helical" evidence="1">
    <location>
        <begin position="170"/>
        <end position="189"/>
    </location>
</feature>
<dbReference type="InterPro" id="IPR047699">
    <property type="entry name" value="Permease_put_prefix"/>
</dbReference>
<reference evidence="2 3" key="1">
    <citation type="submission" date="2023-07" db="EMBL/GenBank/DDBJ databases">
        <title>Sorghum-associated microbial communities from plants grown in Nebraska, USA.</title>
        <authorList>
            <person name="Schachtman D."/>
        </authorList>
    </citation>
    <scope>NUCLEOTIDE SEQUENCE [LARGE SCALE GENOMIC DNA]</scope>
    <source>
        <strain evidence="2 3">4138</strain>
    </source>
</reference>
<keyword evidence="1" id="KW-0812">Transmembrane</keyword>
<dbReference type="EMBL" id="JAVDWR010000009">
    <property type="protein sequence ID" value="MDR7121839.1"/>
    <property type="molecule type" value="Genomic_DNA"/>
</dbReference>
<feature type="transmembrane region" description="Helical" evidence="1">
    <location>
        <begin position="82"/>
        <end position="103"/>
    </location>
</feature>
<feature type="transmembrane region" description="Helical" evidence="1">
    <location>
        <begin position="201"/>
        <end position="223"/>
    </location>
</feature>
<feature type="transmembrane region" description="Helical" evidence="1">
    <location>
        <begin position="109"/>
        <end position="131"/>
    </location>
</feature>
<proteinExistence type="predicted"/>
<accession>A0ABU1W1K5</accession>
<dbReference type="RefSeq" id="WP_310279489.1">
    <property type="nucleotide sequence ID" value="NZ_JAVDWR010000009.1"/>
</dbReference>
<name>A0ABU1W1K5_9GAMM</name>
<sequence length="241" mass="27006">MKQPTSEQQKDHKSHQSEQPPLLCQRLLEWVLPDALQEPVLGDLQEEFIERQQQNHSHACWWYRQQALSSCWHFIYQTKGDWLMFVLSVVFFIGLSLWAMVVASAGNSWIFYDFISLLLIIPPALLFAVGATSRQTSRQAMAFLVNPRQGANAQTYQQIRHFFDVMGNSALLLGFVSTLIGVVAIANAMNAENFAASFGEATAVCLLTLLYGCGLKTLCYIAAQKVSFVAQETSQDHNVLG</sequence>
<keyword evidence="3" id="KW-1185">Reference proteome</keyword>
<gene>
    <name evidence="2" type="ORF">J2W69_002796</name>
</gene>
<comment type="caution">
    <text evidence="2">The sequence shown here is derived from an EMBL/GenBank/DDBJ whole genome shotgun (WGS) entry which is preliminary data.</text>
</comment>
<evidence type="ECO:0000313" key="3">
    <source>
        <dbReference type="Proteomes" id="UP001257909"/>
    </source>
</evidence>
<protein>
    <submittedName>
        <fullName evidence="2">Chemotaxis protein MotA</fullName>
    </submittedName>
</protein>
<evidence type="ECO:0000256" key="1">
    <source>
        <dbReference type="SAM" id="Phobius"/>
    </source>
</evidence>
<organism evidence="2 3">
    <name type="scientific">Rheinheimera soli</name>
    <dbReference type="NCBI Taxonomy" id="443616"/>
    <lineage>
        <taxon>Bacteria</taxon>
        <taxon>Pseudomonadati</taxon>
        <taxon>Pseudomonadota</taxon>
        <taxon>Gammaproteobacteria</taxon>
        <taxon>Chromatiales</taxon>
        <taxon>Chromatiaceae</taxon>
        <taxon>Rheinheimera</taxon>
    </lineage>
</organism>
<dbReference type="NCBIfam" id="NF038404">
    <property type="entry name" value="perm_prefix_2"/>
    <property type="match status" value="1"/>
</dbReference>
<dbReference type="Proteomes" id="UP001257909">
    <property type="component" value="Unassembled WGS sequence"/>
</dbReference>
<evidence type="ECO:0000313" key="2">
    <source>
        <dbReference type="EMBL" id="MDR7121839.1"/>
    </source>
</evidence>